<dbReference type="EMBL" id="JARPRR010000030">
    <property type="protein sequence ID" value="MDG0955908.1"/>
    <property type="molecule type" value="Genomic_DNA"/>
</dbReference>
<proteinExistence type="predicted"/>
<dbReference type="InterPro" id="IPR025072">
    <property type="entry name" value="Fur_reg_FbpA"/>
</dbReference>
<dbReference type="Proteomes" id="UP001216801">
    <property type="component" value="Unassembled WGS sequence"/>
</dbReference>
<evidence type="ECO:0000313" key="1">
    <source>
        <dbReference type="EMBL" id="MDG0955908.1"/>
    </source>
</evidence>
<dbReference type="Pfam" id="PF13076">
    <property type="entry name" value="Fur_reg_FbpA"/>
    <property type="match status" value="1"/>
</dbReference>
<evidence type="ECO:0000313" key="2">
    <source>
        <dbReference type="Proteomes" id="UP001216801"/>
    </source>
</evidence>
<reference evidence="1" key="1">
    <citation type="submission" date="2023-03" db="EMBL/GenBank/DDBJ databases">
        <title>Genetic diversity of Bacillus cereus sensu lato isolates from Slovenia.</title>
        <authorList>
            <person name="Abdelli M."/>
        </authorList>
    </citation>
    <scope>NUCLEOTIDE SEQUENCE</scope>
    <source>
        <strain evidence="1">SIBC39</strain>
    </source>
</reference>
<dbReference type="RefSeq" id="WP_277617145.1">
    <property type="nucleotide sequence ID" value="NZ_JARPRP010000031.1"/>
</dbReference>
<protein>
    <submittedName>
        <fullName evidence="1">Fur-regulated basic protein FbpA</fullName>
    </submittedName>
</protein>
<name>A0AAJ1NNQ3_9BACI</name>
<organism evidence="1 2">
    <name type="scientific">Bacillus paranthracis</name>
    <dbReference type="NCBI Taxonomy" id="2026186"/>
    <lineage>
        <taxon>Bacteria</taxon>
        <taxon>Bacillati</taxon>
        <taxon>Bacillota</taxon>
        <taxon>Bacilli</taxon>
        <taxon>Bacillales</taxon>
        <taxon>Bacillaceae</taxon>
        <taxon>Bacillus</taxon>
        <taxon>Bacillus cereus group</taxon>
    </lineage>
</organism>
<dbReference type="AlphaFoldDB" id="A0AAJ1NNQ3"/>
<gene>
    <name evidence="1" type="primary">fbpA</name>
    <name evidence="1" type="ORF">P6U19_25435</name>
</gene>
<accession>A0AAJ1NNQ3</accession>
<sequence length="52" mass="6200">MDRKQIYIDVLLHKGIYKEEKTGRQLYEMDEKELWELIKGSGKNDGVTKRCL</sequence>
<comment type="caution">
    <text evidence="1">The sequence shown here is derived from an EMBL/GenBank/DDBJ whole genome shotgun (WGS) entry which is preliminary data.</text>
</comment>